<dbReference type="STRING" id="1121290.CLAOCE_04980"/>
<gene>
    <name evidence="2" type="ORF">CLOACE_04980</name>
</gene>
<organism evidence="2 3">
    <name type="scientific">Clostridium acetireducens DSM 10703</name>
    <dbReference type="NCBI Taxonomy" id="1121290"/>
    <lineage>
        <taxon>Bacteria</taxon>
        <taxon>Bacillati</taxon>
        <taxon>Bacillota</taxon>
        <taxon>Clostridia</taxon>
        <taxon>Eubacteriales</taxon>
        <taxon>Clostridiaceae</taxon>
        <taxon>Clostridium</taxon>
    </lineage>
</organism>
<name>A0A1E8F0W2_9CLOT</name>
<sequence>MEKLSLIEILKDNIFFKDNVLNIDEYHLKNIEVIQEMFKNKSKINLLITPDKKSTEILTLIILGINLYIKNLCHEQNNILNYLNVGDIVIYKGGKVEYLGICELDGEKKIKLKYKGNRTNGIKLEDPTSSIRVSDYYKLSIYRGDSKELSTMSNKKSNKRNCKYILADMLDIKLQDLGNIIKEEMVIVYPSKNKLEELLKKIKIRIKNKKYFFTEVFPCKYYSSVDNSMDLKGNKFKLKEIFIFTSNLGVARDVIQENKEISNLLLLGEDTYVNKIEDSLDFLLKRKKLKKIYILNTFDKINQLDKLLESGFDIQLKAWTKTIFLKEINSLYMFQIYLKHKKIDSFLNRKVENKIIDKCTDIVENLFKLKIDLAKVLKEDFYCDNKKIFLRISYGLLKKFENIIVPIKEYNDFIINNNLNNCTVDVLIEKLMYIVKENEDYEDTYTVLYNISQLIKKLYELMYYKNPKFNFLKSINLSYGDLIICNSSIEENILKTYEFIKNRCIKVHCIKNYKPSSFLKKVIFTGVYNKNINQFYCFHSLNIFSLLYPSEVSKYNREVNKFNKLFNLIEENNNLGSSNDILTLQNINIDYNKFIEKRTMQDDNIEKIEKEIEENLYSNEGEHNYTEFLEYDLDIEDLLNININNSSNKQFLEYDTGIVKKKINFKDKKYALLTPFYKSKCIDNTNNSIVIKYINALQIGDKLIFIYDRTEDEITKLFYEIMCSDKFKSKYYKHYYNMKYWKGSLKRYIDSYFGDYSLIALELSFYKIDRTEQSIKAWIVNENIIGPIEKEAYSAIAKITNDKYLLEHWEEIYESCNLIRSLKTKLKDNFNSMVIQSVVNEKSEGEFENLVYDVLGDLKKYAEIEEIYDIEDVSINIPINKTNCILEEKTVSEIF</sequence>
<dbReference type="Proteomes" id="UP000175744">
    <property type="component" value="Unassembled WGS sequence"/>
</dbReference>
<protein>
    <recommendedName>
        <fullName evidence="1">DISARM protein DrmE C-terminal domain-containing protein</fullName>
    </recommendedName>
</protein>
<keyword evidence="3" id="KW-1185">Reference proteome</keyword>
<accession>A0A1E8F0W2</accession>
<reference evidence="2 3" key="1">
    <citation type="submission" date="2016-06" db="EMBL/GenBank/DDBJ databases">
        <title>Genome sequence of Clostridium acetireducens DSM 10703.</title>
        <authorList>
            <person name="Poehlein A."/>
            <person name="Fluechter S."/>
            <person name="Duerre P."/>
            <person name="Daniel R."/>
        </authorList>
    </citation>
    <scope>NUCLEOTIDE SEQUENCE [LARGE SCALE GENOMIC DNA]</scope>
    <source>
        <strain evidence="2 3">DSM 10703</strain>
    </source>
</reference>
<dbReference type="EMBL" id="LZFO01000005">
    <property type="protein sequence ID" value="OFI07093.1"/>
    <property type="molecule type" value="Genomic_DNA"/>
</dbReference>
<proteinExistence type="predicted"/>
<comment type="caution">
    <text evidence="2">The sequence shown here is derived from an EMBL/GenBank/DDBJ whole genome shotgun (WGS) entry which is preliminary data.</text>
</comment>
<evidence type="ECO:0000259" key="1">
    <source>
        <dbReference type="Pfam" id="PF24957"/>
    </source>
</evidence>
<dbReference type="NCBIfam" id="NF038316">
    <property type="entry name" value="DrmE_fam"/>
    <property type="match status" value="1"/>
</dbReference>
<dbReference type="InterPro" id="IPR056666">
    <property type="entry name" value="DrmE_C"/>
</dbReference>
<feature type="domain" description="DISARM protein DrmE C-terminal" evidence="1">
    <location>
        <begin position="660"/>
        <end position="836"/>
    </location>
</feature>
<dbReference type="AlphaFoldDB" id="A0A1E8F0W2"/>
<dbReference type="OrthoDB" id="1703792at2"/>
<dbReference type="Pfam" id="PF24957">
    <property type="entry name" value="DrmE_C"/>
    <property type="match status" value="1"/>
</dbReference>
<dbReference type="InterPro" id="IPR049794">
    <property type="entry name" value="DrmE"/>
</dbReference>
<evidence type="ECO:0000313" key="3">
    <source>
        <dbReference type="Proteomes" id="UP000175744"/>
    </source>
</evidence>
<dbReference type="RefSeq" id="WP_070109464.1">
    <property type="nucleotide sequence ID" value="NZ_LZFO01000005.1"/>
</dbReference>
<evidence type="ECO:0000313" key="2">
    <source>
        <dbReference type="EMBL" id="OFI07093.1"/>
    </source>
</evidence>